<comment type="caution">
    <text evidence="1">The sequence shown here is derived from an EMBL/GenBank/DDBJ whole genome shotgun (WGS) entry which is preliminary data.</text>
</comment>
<name>A0A328AFR6_9CAUL</name>
<sequence>MSAPTDLKTLPLPDLYRLAAQLRQAVRPAATEAVLREILSRQPDEAQVRFALAYQLLARGAFAEAWPYYEARTEVPALGIRKPDFRTPEWQGQPVASLLIWPEQGFGDQIMFARYAALLRDRGVKVVMVAPPALAPLFETLAVEVLVGREGLALPRCDAWVMAGSLPRWLGVHAPQSYFPTQGTGVGIGVASRGNPAYAKDAQRSLPPELAAELLALPGAVSLDQADTGAADFGQTARIVIGLQRVVTVDTAVAHLAGALGKPTWVLLSHDPDWRWGWAGETTPWYPTVRLFRQQTPGDWRPVLEAVKTELSAATR</sequence>
<dbReference type="RefSeq" id="WP_111530210.1">
    <property type="nucleotide sequence ID" value="NZ_JBHRSG010000003.1"/>
</dbReference>
<dbReference type="Gene3D" id="3.40.50.2000">
    <property type="entry name" value="Glycogen Phosphorylase B"/>
    <property type="match status" value="1"/>
</dbReference>
<proteinExistence type="predicted"/>
<accession>A0A328AFR6</accession>
<evidence type="ECO:0000313" key="2">
    <source>
        <dbReference type="Proteomes" id="UP000249254"/>
    </source>
</evidence>
<gene>
    <name evidence="1" type="ORF">DJ017_17585</name>
</gene>
<protein>
    <recommendedName>
        <fullName evidence="3">Glycosyltransferase family 9 protein</fullName>
    </recommendedName>
</protein>
<dbReference type="SUPFAM" id="SSF53756">
    <property type="entry name" value="UDP-Glycosyltransferase/glycogen phosphorylase"/>
    <property type="match status" value="1"/>
</dbReference>
<dbReference type="EMBL" id="QFYQ01000002">
    <property type="protein sequence ID" value="RAK51648.1"/>
    <property type="molecule type" value="Genomic_DNA"/>
</dbReference>
<organism evidence="1 2">
    <name type="scientific">Phenylobacterium soli</name>
    <dbReference type="NCBI Taxonomy" id="2170551"/>
    <lineage>
        <taxon>Bacteria</taxon>
        <taxon>Pseudomonadati</taxon>
        <taxon>Pseudomonadota</taxon>
        <taxon>Alphaproteobacteria</taxon>
        <taxon>Caulobacterales</taxon>
        <taxon>Caulobacteraceae</taxon>
        <taxon>Phenylobacterium</taxon>
    </lineage>
</organism>
<evidence type="ECO:0008006" key="3">
    <source>
        <dbReference type="Google" id="ProtNLM"/>
    </source>
</evidence>
<dbReference type="AlphaFoldDB" id="A0A328AFR6"/>
<evidence type="ECO:0000313" key="1">
    <source>
        <dbReference type="EMBL" id="RAK51648.1"/>
    </source>
</evidence>
<dbReference type="InterPro" id="IPR011990">
    <property type="entry name" value="TPR-like_helical_dom_sf"/>
</dbReference>
<dbReference type="Proteomes" id="UP000249254">
    <property type="component" value="Unassembled WGS sequence"/>
</dbReference>
<dbReference type="OrthoDB" id="7190635at2"/>
<dbReference type="SUPFAM" id="SSF48452">
    <property type="entry name" value="TPR-like"/>
    <property type="match status" value="1"/>
</dbReference>
<reference evidence="2" key="1">
    <citation type="submission" date="2018-05" db="EMBL/GenBank/DDBJ databases">
        <authorList>
            <person name="Li X."/>
        </authorList>
    </citation>
    <scope>NUCLEOTIDE SEQUENCE [LARGE SCALE GENOMIC DNA]</scope>
    <source>
        <strain evidence="2">LX32</strain>
    </source>
</reference>
<keyword evidence="2" id="KW-1185">Reference proteome</keyword>